<dbReference type="AlphaFoldDB" id="A0A498CWN3"/>
<dbReference type="InterPro" id="IPR001387">
    <property type="entry name" value="Cro/C1-type_HTH"/>
</dbReference>
<sequence length="74" mass="8870">MLYPQRLRALREDNDLTQRDVAEVIKTTPQYYQKYERGIRPLPVDRLILLADFYHTSTDYILGRTNDPSFHKKD</sequence>
<gene>
    <name evidence="2" type="ORF">D4A47_04110</name>
</gene>
<accession>A0A498CWN3</accession>
<dbReference type="SMART" id="SM00530">
    <property type="entry name" value="HTH_XRE"/>
    <property type="match status" value="1"/>
</dbReference>
<dbReference type="EMBL" id="RCHT01000004">
    <property type="protein sequence ID" value="RLL13134.1"/>
    <property type="molecule type" value="Genomic_DNA"/>
</dbReference>
<organism evidence="2 3">
    <name type="scientific">Anaerotruncus massiliensis</name>
    <name type="common">ex Liu et al. 2021</name>
    <dbReference type="NCBI Taxonomy" id="2321404"/>
    <lineage>
        <taxon>Bacteria</taxon>
        <taxon>Bacillati</taxon>
        <taxon>Bacillota</taxon>
        <taxon>Clostridia</taxon>
        <taxon>Eubacteriales</taxon>
        <taxon>Oscillospiraceae</taxon>
        <taxon>Anaerotruncus</taxon>
    </lineage>
</organism>
<dbReference type="PROSITE" id="PS50943">
    <property type="entry name" value="HTH_CROC1"/>
    <property type="match status" value="1"/>
</dbReference>
<evidence type="ECO:0000313" key="2">
    <source>
        <dbReference type="EMBL" id="RLL13134.1"/>
    </source>
</evidence>
<evidence type="ECO:0000313" key="3">
    <source>
        <dbReference type="Proteomes" id="UP000276301"/>
    </source>
</evidence>
<keyword evidence="3" id="KW-1185">Reference proteome</keyword>
<dbReference type="Pfam" id="PF01381">
    <property type="entry name" value="HTH_3"/>
    <property type="match status" value="1"/>
</dbReference>
<dbReference type="GO" id="GO:0003677">
    <property type="term" value="F:DNA binding"/>
    <property type="evidence" value="ECO:0007669"/>
    <property type="project" value="InterPro"/>
</dbReference>
<dbReference type="SUPFAM" id="SSF47413">
    <property type="entry name" value="lambda repressor-like DNA-binding domains"/>
    <property type="match status" value="1"/>
</dbReference>
<dbReference type="InterPro" id="IPR010982">
    <property type="entry name" value="Lambda_DNA-bd_dom_sf"/>
</dbReference>
<dbReference type="Proteomes" id="UP000276301">
    <property type="component" value="Unassembled WGS sequence"/>
</dbReference>
<reference evidence="2 3" key="1">
    <citation type="submission" date="2018-10" db="EMBL/GenBank/DDBJ databases">
        <title>Anaerotruncus faecis sp. nov., isolated from human feces.</title>
        <authorList>
            <person name="Wang Y.-J."/>
        </authorList>
    </citation>
    <scope>NUCLEOTIDE SEQUENCE [LARGE SCALE GENOMIC DNA]</scope>
    <source>
        <strain evidence="2 3">22A2-44</strain>
    </source>
</reference>
<protein>
    <submittedName>
        <fullName evidence="2">XRE family transcriptional regulator</fullName>
    </submittedName>
</protein>
<evidence type="ECO:0000259" key="1">
    <source>
        <dbReference type="PROSITE" id="PS50943"/>
    </source>
</evidence>
<feature type="domain" description="HTH cro/C1-type" evidence="1">
    <location>
        <begin position="7"/>
        <end position="61"/>
    </location>
</feature>
<proteinExistence type="predicted"/>
<dbReference type="CDD" id="cd00093">
    <property type="entry name" value="HTH_XRE"/>
    <property type="match status" value="1"/>
</dbReference>
<name>A0A498CWN3_9FIRM</name>
<dbReference type="Gene3D" id="1.10.260.40">
    <property type="entry name" value="lambda repressor-like DNA-binding domains"/>
    <property type="match status" value="1"/>
</dbReference>
<comment type="caution">
    <text evidence="2">The sequence shown here is derived from an EMBL/GenBank/DDBJ whole genome shotgun (WGS) entry which is preliminary data.</text>
</comment>
<dbReference type="RefSeq" id="WP_121586276.1">
    <property type="nucleotide sequence ID" value="NZ_DBFSDP010000200.1"/>
</dbReference>